<keyword evidence="1" id="KW-0479">Metal-binding</keyword>
<evidence type="ECO:0000256" key="2">
    <source>
        <dbReference type="ARBA" id="ARBA00022833"/>
    </source>
</evidence>
<gene>
    <name evidence="3" type="ORF">LPLAT_LOCUS2052</name>
</gene>
<dbReference type="CDD" id="cd00022">
    <property type="entry name" value="BIR"/>
    <property type="match status" value="1"/>
</dbReference>
<dbReference type="EMBL" id="OZ034834">
    <property type="protein sequence ID" value="CAL1675735.1"/>
    <property type="molecule type" value="Genomic_DNA"/>
</dbReference>
<keyword evidence="4" id="KW-1185">Reference proteome</keyword>
<dbReference type="AlphaFoldDB" id="A0AAV2N6J1"/>
<dbReference type="InterPro" id="IPR051190">
    <property type="entry name" value="Baculoviral_IAP"/>
</dbReference>
<sequence>MDNDNLLIPEPTSFFWKQNRIKTFSSWPFKASDKCNAKSMVAAGFYVIGDNNEPDLVECFICGKQLDGWEAHDDPWDEHVKHKSDCLFVKLNKQDEKEWTVHEMYDLYKEYHIKKYKDELEKKIFALKDGGARSKSFLLSEYKISRKNKKSTD</sequence>
<reference evidence="3" key="1">
    <citation type="submission" date="2024-04" db="EMBL/GenBank/DDBJ databases">
        <authorList>
            <consortium name="Molecular Ecology Group"/>
        </authorList>
    </citation>
    <scope>NUCLEOTIDE SEQUENCE</scope>
</reference>
<name>A0AAV2N6J1_9HYME</name>
<dbReference type="PROSITE" id="PS50143">
    <property type="entry name" value="BIR_REPEAT_2"/>
    <property type="match status" value="1"/>
</dbReference>
<dbReference type="PANTHER" id="PTHR46771:SF5">
    <property type="entry name" value="DETERIN"/>
    <property type="match status" value="1"/>
</dbReference>
<evidence type="ECO:0000313" key="3">
    <source>
        <dbReference type="EMBL" id="CAL1675735.1"/>
    </source>
</evidence>
<keyword evidence="2" id="KW-0862">Zinc</keyword>
<dbReference type="PANTHER" id="PTHR46771">
    <property type="entry name" value="DETERIN"/>
    <property type="match status" value="1"/>
</dbReference>
<dbReference type="InterPro" id="IPR001370">
    <property type="entry name" value="BIR_rpt"/>
</dbReference>
<evidence type="ECO:0000313" key="4">
    <source>
        <dbReference type="Proteomes" id="UP001497644"/>
    </source>
</evidence>
<evidence type="ECO:0000256" key="1">
    <source>
        <dbReference type="ARBA" id="ARBA00022723"/>
    </source>
</evidence>
<organism evidence="3 4">
    <name type="scientific">Lasius platythorax</name>
    <dbReference type="NCBI Taxonomy" id="488582"/>
    <lineage>
        <taxon>Eukaryota</taxon>
        <taxon>Metazoa</taxon>
        <taxon>Ecdysozoa</taxon>
        <taxon>Arthropoda</taxon>
        <taxon>Hexapoda</taxon>
        <taxon>Insecta</taxon>
        <taxon>Pterygota</taxon>
        <taxon>Neoptera</taxon>
        <taxon>Endopterygota</taxon>
        <taxon>Hymenoptera</taxon>
        <taxon>Apocrita</taxon>
        <taxon>Aculeata</taxon>
        <taxon>Formicoidea</taxon>
        <taxon>Formicidae</taxon>
        <taxon>Formicinae</taxon>
        <taxon>Lasius</taxon>
        <taxon>Lasius</taxon>
    </lineage>
</organism>
<dbReference type="Gene3D" id="1.10.1170.10">
    <property type="entry name" value="Inhibitor Of Apoptosis Protein (2mihbC-IAP-1), Chain A"/>
    <property type="match status" value="1"/>
</dbReference>
<dbReference type="SMART" id="SM00238">
    <property type="entry name" value="BIR"/>
    <property type="match status" value="1"/>
</dbReference>
<evidence type="ECO:0008006" key="5">
    <source>
        <dbReference type="Google" id="ProtNLM"/>
    </source>
</evidence>
<proteinExistence type="predicted"/>
<dbReference type="GO" id="GO:0046872">
    <property type="term" value="F:metal ion binding"/>
    <property type="evidence" value="ECO:0007669"/>
    <property type="project" value="UniProtKB-KW"/>
</dbReference>
<dbReference type="Proteomes" id="UP001497644">
    <property type="component" value="Chromosome 11"/>
</dbReference>
<protein>
    <recommendedName>
        <fullName evidence="5">Baculoviral IAP repeat-containing protein 5</fullName>
    </recommendedName>
</protein>
<accession>A0AAV2N6J1</accession>
<dbReference type="SUPFAM" id="SSF57924">
    <property type="entry name" value="Inhibitor of apoptosis (IAP) repeat"/>
    <property type="match status" value="1"/>
</dbReference>
<dbReference type="Pfam" id="PF00653">
    <property type="entry name" value="BIR"/>
    <property type="match status" value="1"/>
</dbReference>